<evidence type="ECO:0000313" key="1">
    <source>
        <dbReference type="EMBL" id="GAG36355.1"/>
    </source>
</evidence>
<gene>
    <name evidence="1" type="ORF">S01H1_70796</name>
</gene>
<dbReference type="PROSITE" id="PS00277">
    <property type="entry name" value="STAPH_STREP_TOXIN_1"/>
    <property type="match status" value="1"/>
</dbReference>
<sequence>MPIAYSHIGELVSDDINERFGQPGYGGVTYRQINRSDIEKVTLQM</sequence>
<comment type="caution">
    <text evidence="1">The sequence shown here is derived from an EMBL/GenBank/DDBJ whole genome shotgun (WGS) entry which is preliminary data.</text>
</comment>
<dbReference type="GO" id="GO:0005576">
    <property type="term" value="C:extracellular region"/>
    <property type="evidence" value="ECO:0007669"/>
    <property type="project" value="InterPro"/>
</dbReference>
<proteinExistence type="predicted"/>
<name>X0X046_9ZZZZ</name>
<organism evidence="1">
    <name type="scientific">marine sediment metagenome</name>
    <dbReference type="NCBI Taxonomy" id="412755"/>
    <lineage>
        <taxon>unclassified sequences</taxon>
        <taxon>metagenomes</taxon>
        <taxon>ecological metagenomes</taxon>
    </lineage>
</organism>
<feature type="non-terminal residue" evidence="1">
    <location>
        <position position="45"/>
    </location>
</feature>
<accession>X0X046</accession>
<protein>
    <submittedName>
        <fullName evidence="1">Uncharacterized protein</fullName>
    </submittedName>
</protein>
<dbReference type="AlphaFoldDB" id="X0X046"/>
<dbReference type="InterPro" id="IPR006126">
    <property type="entry name" value="Staph/Strept_toxin_CS"/>
</dbReference>
<reference evidence="1" key="1">
    <citation type="journal article" date="2014" name="Front. Microbiol.">
        <title>High frequency of phylogenetically diverse reductive dehalogenase-homologous genes in deep subseafloor sedimentary metagenomes.</title>
        <authorList>
            <person name="Kawai M."/>
            <person name="Futagami T."/>
            <person name="Toyoda A."/>
            <person name="Takaki Y."/>
            <person name="Nishi S."/>
            <person name="Hori S."/>
            <person name="Arai W."/>
            <person name="Tsubouchi T."/>
            <person name="Morono Y."/>
            <person name="Uchiyama I."/>
            <person name="Ito T."/>
            <person name="Fujiyama A."/>
            <person name="Inagaki F."/>
            <person name="Takami H."/>
        </authorList>
    </citation>
    <scope>NUCLEOTIDE SEQUENCE</scope>
    <source>
        <strain evidence="1">Expedition CK06-06</strain>
    </source>
</reference>
<dbReference type="EMBL" id="BARS01047100">
    <property type="protein sequence ID" value="GAG36355.1"/>
    <property type="molecule type" value="Genomic_DNA"/>
</dbReference>